<dbReference type="InterPro" id="IPR050625">
    <property type="entry name" value="ParA/MinD_ATPase"/>
</dbReference>
<protein>
    <recommendedName>
        <fullName evidence="3">Septum formation initiator</fullName>
    </recommendedName>
</protein>
<dbReference type="GO" id="GO:0005524">
    <property type="term" value="F:ATP binding"/>
    <property type="evidence" value="ECO:0007669"/>
    <property type="project" value="TreeGrafter"/>
</dbReference>
<evidence type="ECO:0000313" key="2">
    <source>
        <dbReference type="Proteomes" id="UP000251047"/>
    </source>
</evidence>
<gene>
    <name evidence="1" type="ORF">CWC39_08300</name>
</gene>
<dbReference type="GO" id="GO:0051782">
    <property type="term" value="P:negative regulation of cell division"/>
    <property type="evidence" value="ECO:0007669"/>
    <property type="project" value="TreeGrafter"/>
</dbReference>
<organism evidence="1 2">
    <name type="scientific">Corynebacterium heidelbergense</name>
    <dbReference type="NCBI Taxonomy" id="2055947"/>
    <lineage>
        <taxon>Bacteria</taxon>
        <taxon>Bacillati</taxon>
        <taxon>Actinomycetota</taxon>
        <taxon>Actinomycetes</taxon>
        <taxon>Mycobacteriales</taxon>
        <taxon>Corynebacteriaceae</taxon>
        <taxon>Corynebacterium</taxon>
    </lineage>
</organism>
<dbReference type="AlphaFoldDB" id="A0A364V9Z2"/>
<dbReference type="EMBL" id="PHQP01000070">
    <property type="protein sequence ID" value="RAV33480.1"/>
    <property type="molecule type" value="Genomic_DNA"/>
</dbReference>
<comment type="caution">
    <text evidence="1">The sequence shown here is derived from an EMBL/GenBank/DDBJ whole genome shotgun (WGS) entry which is preliminary data.</text>
</comment>
<dbReference type="GO" id="GO:0016887">
    <property type="term" value="F:ATP hydrolysis activity"/>
    <property type="evidence" value="ECO:0007669"/>
    <property type="project" value="TreeGrafter"/>
</dbReference>
<proteinExistence type="predicted"/>
<dbReference type="Proteomes" id="UP000251047">
    <property type="component" value="Unassembled WGS sequence"/>
</dbReference>
<sequence>MIVDVEDPGLAQEAQLVAVVTGRRVCSPEEVVTAAGVTVLTDREEQRWERAARVIRVDQWDPPLAAGGAVSLAEYLVAADVPRVAVFSACGGAGGSVFTLALAGCLSAQSQEALVVDADPLSVGLDLLAGVEQDPGWRLRDIGADAGEEVIDQMPWVGGNDYDVAIASNRGGTVADIRRTLPVLLRQRVPIVVDFGRVRVREGAWQEEVLRMVQPDAVLLVAPLSVAGLDAARTALDHLSAVAAVPACGRGQVVLRRLAGTRRRKYRRGGGAEVDVPMAAMMLDQAPVGVIDHDEYVQAALDAGDFDLTSGALGSAAVEALGEVLGDSLEVRV</sequence>
<evidence type="ECO:0000313" key="1">
    <source>
        <dbReference type="EMBL" id="RAV33480.1"/>
    </source>
</evidence>
<dbReference type="PANTHER" id="PTHR43384:SF11">
    <property type="entry name" value="SEPTUM SITE DETERMINING PROTEIN"/>
    <property type="match status" value="1"/>
</dbReference>
<name>A0A364V9Z2_9CORY</name>
<dbReference type="PANTHER" id="PTHR43384">
    <property type="entry name" value="SEPTUM SITE-DETERMINING PROTEIN MIND HOMOLOG, CHLOROPLASTIC-RELATED"/>
    <property type="match status" value="1"/>
</dbReference>
<accession>A0A364V9Z2</accession>
<dbReference type="GO" id="GO:0009898">
    <property type="term" value="C:cytoplasmic side of plasma membrane"/>
    <property type="evidence" value="ECO:0007669"/>
    <property type="project" value="TreeGrafter"/>
</dbReference>
<dbReference type="Gene3D" id="3.40.50.300">
    <property type="entry name" value="P-loop containing nucleotide triphosphate hydrolases"/>
    <property type="match status" value="1"/>
</dbReference>
<reference evidence="1 2" key="1">
    <citation type="journal article" date="2018" name="Syst. Appl. Microbiol.">
        <title>Corynebacterium heidelbergense sp. nov., isolated from the preen glands of Egyptian geese (Alopochen aegyptiacus).</title>
        <authorList>
            <person name="Braun M.S."/>
            <person name="Wang E."/>
            <person name="Zimmermann S."/>
            <person name="Wink M."/>
        </authorList>
    </citation>
    <scope>NUCLEOTIDE SEQUENCE [LARGE SCALE GENOMIC DNA]</scope>
    <source>
        <strain evidence="1 2">DSM 104638</strain>
    </source>
</reference>
<dbReference type="GO" id="GO:0005829">
    <property type="term" value="C:cytosol"/>
    <property type="evidence" value="ECO:0007669"/>
    <property type="project" value="TreeGrafter"/>
</dbReference>
<evidence type="ECO:0008006" key="3">
    <source>
        <dbReference type="Google" id="ProtNLM"/>
    </source>
</evidence>
<dbReference type="SUPFAM" id="SSF52540">
    <property type="entry name" value="P-loop containing nucleoside triphosphate hydrolases"/>
    <property type="match status" value="1"/>
</dbReference>
<dbReference type="InterPro" id="IPR027417">
    <property type="entry name" value="P-loop_NTPase"/>
</dbReference>